<feature type="compositionally biased region" description="Low complexity" evidence="1">
    <location>
        <begin position="621"/>
        <end position="638"/>
    </location>
</feature>
<dbReference type="EMBL" id="LGRX02025614">
    <property type="protein sequence ID" value="KAK3252123.1"/>
    <property type="molecule type" value="Genomic_DNA"/>
</dbReference>
<feature type="signal peptide" evidence="2">
    <location>
        <begin position="1"/>
        <end position="21"/>
    </location>
</feature>
<gene>
    <name evidence="3" type="ORF">CYMTET_38568</name>
</gene>
<protein>
    <recommendedName>
        <fullName evidence="5">LamG-like jellyroll fold domain-containing protein</fullName>
    </recommendedName>
</protein>
<evidence type="ECO:0000256" key="2">
    <source>
        <dbReference type="SAM" id="SignalP"/>
    </source>
</evidence>
<accession>A0AAE0CD08</accession>
<sequence>MTGHAQLARILFLLFDIGVSASSVPTTTPTVATSSVSLVHPESLWTDLQASAYDGVSSIWRDMSLGLAGVLNNGTRMGRLESPRFHSDNGTSFFHFDNEHWIPLSAPVRASAGLSSISIGVWFRTSYNSAGGNWNENWALFDFDRSEYFSVGCAADGSLFFSTKLNRHHDDMFTSETSFADGDWHYVVASFDSPSGTKTIYCDGMVKTASTVEAYVGEHFGASSPVRYGFLGDGSEASTEDGDRNEKHFEGDIGLVHAYTIALSLCDVLLNYDTTRTPYSPGNTSLCAPPPPSPPLSPLPPPPLHHHLCPPPHHPRLSYATDHPKLALGVCPPASNASDFIPAISEYASDHDSPEECVTVPGAEAFYAYDYPVEHSANTGNERADTMLLYFTVDDAKNVSFVLVNDVPDSDGGDVHAHIHVEPASAGRDLQLIVADDPTNMQWGRPDNWDQCDPASTSRDCYAYDSAQGRGSMKWSWAACCTDGMVIGPLPYEEFCFDLQVLRHDGITRLELGSYAEADNTIETIEVPIEALAYGAIRVCAFTCEDFCAEYNTCGECTSSSEGACGWCEQRGCQKMSSEPLCPTAWSTGCEQCHAFDGSTCPPPPPPSPSPPPSISPPLLPSSVSTTAPSTTTHHPTLRPTPAPTAAPTFSPTTGPTSTRPDSGNCNVPRVHLYALDTLGTANGSRTMKQTVTLILTCSEHIADLTLDKFEVSTGASITTVTQVWSESCTCPSSIEDAVCGEPSFFHVILDFNTGFTGSVDVKLPEGRVFNKNRLPNSDLAMLTVIRDDQLPLSLLATYSIRN</sequence>
<organism evidence="3 4">
    <name type="scientific">Cymbomonas tetramitiformis</name>
    <dbReference type="NCBI Taxonomy" id="36881"/>
    <lineage>
        <taxon>Eukaryota</taxon>
        <taxon>Viridiplantae</taxon>
        <taxon>Chlorophyta</taxon>
        <taxon>Pyramimonadophyceae</taxon>
        <taxon>Pyramimonadales</taxon>
        <taxon>Pyramimonadaceae</taxon>
        <taxon>Cymbomonas</taxon>
    </lineage>
</organism>
<dbReference type="AlphaFoldDB" id="A0AAE0CD08"/>
<evidence type="ECO:0000256" key="1">
    <source>
        <dbReference type="SAM" id="MobiDB-lite"/>
    </source>
</evidence>
<dbReference type="Gene3D" id="2.60.120.200">
    <property type="match status" value="1"/>
</dbReference>
<keyword evidence="4" id="KW-1185">Reference proteome</keyword>
<feature type="compositionally biased region" description="Pro residues" evidence="1">
    <location>
        <begin position="601"/>
        <end position="620"/>
    </location>
</feature>
<name>A0AAE0CD08_9CHLO</name>
<comment type="caution">
    <text evidence="3">The sequence shown here is derived from an EMBL/GenBank/DDBJ whole genome shotgun (WGS) entry which is preliminary data.</text>
</comment>
<reference evidence="3 4" key="1">
    <citation type="journal article" date="2015" name="Genome Biol. Evol.">
        <title>Comparative Genomics of a Bacterivorous Green Alga Reveals Evolutionary Causalities and Consequences of Phago-Mixotrophic Mode of Nutrition.</title>
        <authorList>
            <person name="Burns J.A."/>
            <person name="Paasch A."/>
            <person name="Narechania A."/>
            <person name="Kim E."/>
        </authorList>
    </citation>
    <scope>NUCLEOTIDE SEQUENCE [LARGE SCALE GENOMIC DNA]</scope>
    <source>
        <strain evidence="3 4">PLY_AMNH</strain>
    </source>
</reference>
<dbReference type="SUPFAM" id="SSF49899">
    <property type="entry name" value="Concanavalin A-like lectins/glucanases"/>
    <property type="match status" value="1"/>
</dbReference>
<dbReference type="InterPro" id="IPR013320">
    <property type="entry name" value="ConA-like_dom_sf"/>
</dbReference>
<feature type="compositionally biased region" description="Low complexity" evidence="1">
    <location>
        <begin position="646"/>
        <end position="661"/>
    </location>
</feature>
<evidence type="ECO:0000313" key="3">
    <source>
        <dbReference type="EMBL" id="KAK3252123.1"/>
    </source>
</evidence>
<dbReference type="Pfam" id="PF13385">
    <property type="entry name" value="Laminin_G_3"/>
    <property type="match status" value="1"/>
</dbReference>
<keyword evidence="2" id="KW-0732">Signal</keyword>
<feature type="chain" id="PRO_5042183248" description="LamG-like jellyroll fold domain-containing protein" evidence="2">
    <location>
        <begin position="22"/>
        <end position="803"/>
    </location>
</feature>
<evidence type="ECO:0008006" key="5">
    <source>
        <dbReference type="Google" id="ProtNLM"/>
    </source>
</evidence>
<feature type="region of interest" description="Disordered" evidence="1">
    <location>
        <begin position="601"/>
        <end position="664"/>
    </location>
</feature>
<evidence type="ECO:0000313" key="4">
    <source>
        <dbReference type="Proteomes" id="UP001190700"/>
    </source>
</evidence>
<proteinExistence type="predicted"/>
<dbReference type="Proteomes" id="UP001190700">
    <property type="component" value="Unassembled WGS sequence"/>
</dbReference>